<dbReference type="EMBL" id="VNJI01000004">
    <property type="protein sequence ID" value="TVY11210.1"/>
    <property type="molecule type" value="Genomic_DNA"/>
</dbReference>
<dbReference type="Proteomes" id="UP000317036">
    <property type="component" value="Unassembled WGS sequence"/>
</dbReference>
<evidence type="ECO:0000259" key="1">
    <source>
        <dbReference type="Pfam" id="PF13320"/>
    </source>
</evidence>
<name>A0A559KGF5_9BACL</name>
<protein>
    <submittedName>
        <fullName evidence="2">DUF4091 domain-containing protein</fullName>
    </submittedName>
</protein>
<dbReference type="OrthoDB" id="197680at2"/>
<proteinExistence type="predicted"/>
<sequence>MPVTELLETKCLSSLAKVFADDLLNGPGFVTGSALSNETYSFQVAYRSEMLMKSIQVKAVSSLEGCITIRSVGLAPSELPYNSGSDDHVLRKAPGLYPDPLYPIVPEDGITAFPGQWRSVWVTVTPDGKVAPGRYPVDVLFENASGEPIGSECFTLEILDCALPKQTLVHTEWLHTDCLAVYYGLEVFSEPYWQIVESYIQTAVKHGINMILTPIFTPPLDTAIGGERLTVQLVDVEKHSDKYSFRFEKLERWIEMGSRLGVEYFEFSHLFTQWGAKHAPKIIAVENGGERKIFGWETDSAGPEYLHFLSQFLPALVDFIKKHALEHRCYFHNSDEPRSGDLEQYIKVSQFTRLYLDKFPVIDALSDYAYYEQGAVQIPVPASNHIEPFIAGGVKPLWTYYCGAQRVKTSNRFFCMPSARNRIIGIQLYKFDAAGFLHWGYNFWNARYSKKPINPFINTDADYAFSSGDAFLVYPGQGGQPIESLRLEVFYEALQDLRALRLLESLIGREKVIALLEEDVEQPITFTEYPRSEQWLLNKRESVNRAIAHSLQ</sequence>
<dbReference type="AlphaFoldDB" id="A0A559KGF5"/>
<organism evidence="2 3">
    <name type="scientific">Paenibacillus cremeus</name>
    <dbReference type="NCBI Taxonomy" id="2163881"/>
    <lineage>
        <taxon>Bacteria</taxon>
        <taxon>Bacillati</taxon>
        <taxon>Bacillota</taxon>
        <taxon>Bacilli</taxon>
        <taxon>Bacillales</taxon>
        <taxon>Paenibacillaceae</taxon>
        <taxon>Paenibacillus</taxon>
    </lineage>
</organism>
<dbReference type="Pfam" id="PF13320">
    <property type="entry name" value="GH123_cat"/>
    <property type="match status" value="1"/>
</dbReference>
<dbReference type="InterPro" id="IPR025150">
    <property type="entry name" value="GH123_cat"/>
</dbReference>
<keyword evidence="3" id="KW-1185">Reference proteome</keyword>
<comment type="caution">
    <text evidence="2">The sequence shown here is derived from an EMBL/GenBank/DDBJ whole genome shotgun (WGS) entry which is preliminary data.</text>
</comment>
<feature type="domain" description="Glycoside hydrolase 123 catalytic" evidence="1">
    <location>
        <begin position="173"/>
        <end position="503"/>
    </location>
</feature>
<reference evidence="2 3" key="1">
    <citation type="submission" date="2019-07" db="EMBL/GenBank/DDBJ databases">
        <authorList>
            <person name="Kim J."/>
        </authorList>
    </citation>
    <scope>NUCLEOTIDE SEQUENCE [LARGE SCALE GENOMIC DNA]</scope>
    <source>
        <strain evidence="2 3">JC52</strain>
    </source>
</reference>
<accession>A0A559KGF5</accession>
<gene>
    <name evidence="2" type="ORF">FPZ49_05085</name>
</gene>
<evidence type="ECO:0000313" key="2">
    <source>
        <dbReference type="EMBL" id="TVY11210.1"/>
    </source>
</evidence>
<evidence type="ECO:0000313" key="3">
    <source>
        <dbReference type="Proteomes" id="UP000317036"/>
    </source>
</evidence>